<dbReference type="EMBL" id="GBXM01074663">
    <property type="protein sequence ID" value="JAH33914.1"/>
    <property type="molecule type" value="Transcribed_RNA"/>
</dbReference>
<reference evidence="1" key="2">
    <citation type="journal article" date="2015" name="Fish Shellfish Immunol.">
        <title>Early steps in the European eel (Anguilla anguilla)-Vibrio vulnificus interaction in the gills: Role of the RtxA13 toxin.</title>
        <authorList>
            <person name="Callol A."/>
            <person name="Pajuelo D."/>
            <person name="Ebbesson L."/>
            <person name="Teles M."/>
            <person name="MacKenzie S."/>
            <person name="Amaro C."/>
        </authorList>
    </citation>
    <scope>NUCLEOTIDE SEQUENCE</scope>
</reference>
<sequence>MQISNRLQHAVTEARFTLRPSCRPPGLYPDGKRVTLVRYLSSPV</sequence>
<proteinExistence type="predicted"/>
<evidence type="ECO:0000313" key="1">
    <source>
        <dbReference type="EMBL" id="JAH33914.1"/>
    </source>
</evidence>
<dbReference type="EMBL" id="GBXM01080949">
    <property type="protein sequence ID" value="JAH27628.1"/>
    <property type="molecule type" value="Transcribed_RNA"/>
</dbReference>
<organism evidence="1">
    <name type="scientific">Anguilla anguilla</name>
    <name type="common">European freshwater eel</name>
    <name type="synonym">Muraena anguilla</name>
    <dbReference type="NCBI Taxonomy" id="7936"/>
    <lineage>
        <taxon>Eukaryota</taxon>
        <taxon>Metazoa</taxon>
        <taxon>Chordata</taxon>
        <taxon>Craniata</taxon>
        <taxon>Vertebrata</taxon>
        <taxon>Euteleostomi</taxon>
        <taxon>Actinopterygii</taxon>
        <taxon>Neopterygii</taxon>
        <taxon>Teleostei</taxon>
        <taxon>Anguilliformes</taxon>
        <taxon>Anguillidae</taxon>
        <taxon>Anguilla</taxon>
    </lineage>
</organism>
<accession>A0A0E9RXI0</accession>
<reference evidence="1" key="1">
    <citation type="submission" date="2014-11" db="EMBL/GenBank/DDBJ databases">
        <authorList>
            <person name="Amaro Gonzalez C."/>
        </authorList>
    </citation>
    <scope>NUCLEOTIDE SEQUENCE</scope>
</reference>
<dbReference type="EMBL" id="GBXM01077681">
    <property type="protein sequence ID" value="JAH30896.1"/>
    <property type="molecule type" value="Transcribed_RNA"/>
</dbReference>
<protein>
    <submittedName>
        <fullName evidence="1">Uncharacterized protein</fullName>
    </submittedName>
</protein>
<dbReference type="AlphaFoldDB" id="A0A0E9RXI0"/>
<name>A0A0E9RXI0_ANGAN</name>